<comment type="caution">
    <text evidence="1">The sequence shown here is derived from an EMBL/GenBank/DDBJ whole genome shotgun (WGS) entry which is preliminary data.</text>
</comment>
<evidence type="ECO:0000313" key="2">
    <source>
        <dbReference type="Proteomes" id="UP000256988"/>
    </source>
</evidence>
<sequence>MEIKPEIIELLLAGKTDREIAATVGCSLSYPSMLRLEMGMRSKRQAPMRDAILAYLQANPRATCAAVAKALGTHYETVSRARSWAAKRKSA</sequence>
<gene>
    <name evidence="1" type="ORF">DFO60_1452</name>
</gene>
<reference evidence="1 2" key="1">
    <citation type="submission" date="2018-07" db="EMBL/GenBank/DDBJ databases">
        <title>Genome sequencing of rice bacterial endophytes.</title>
        <authorList>
            <person name="Venturi V."/>
        </authorList>
    </citation>
    <scope>NUCLEOTIDE SEQUENCE [LARGE SCALE GENOMIC DNA]</scope>
    <source>
        <strain evidence="1 2">AG1002</strain>
    </source>
</reference>
<dbReference type="Proteomes" id="UP000256988">
    <property type="component" value="Unassembled WGS sequence"/>
</dbReference>
<organism evidence="1 2">
    <name type="scientific">Ectopseudomonas oleovorans</name>
    <name type="common">Pseudomonas oleovorans</name>
    <dbReference type="NCBI Taxonomy" id="301"/>
    <lineage>
        <taxon>Bacteria</taxon>
        <taxon>Pseudomonadati</taxon>
        <taxon>Pseudomonadota</taxon>
        <taxon>Gammaproteobacteria</taxon>
        <taxon>Pseudomonadales</taxon>
        <taxon>Pseudomonadaceae</taxon>
        <taxon>Ectopseudomonas</taxon>
    </lineage>
</organism>
<dbReference type="RefSeq" id="WP_115945594.1">
    <property type="nucleotide sequence ID" value="NZ_QRDL01000002.1"/>
</dbReference>
<proteinExistence type="predicted"/>
<dbReference type="EMBL" id="QRDL01000002">
    <property type="protein sequence ID" value="RED06946.1"/>
    <property type="molecule type" value="Genomic_DNA"/>
</dbReference>
<name>A0A3D9EVM7_ECTOL</name>
<dbReference type="AlphaFoldDB" id="A0A3D9EVM7"/>
<evidence type="ECO:0000313" key="1">
    <source>
        <dbReference type="EMBL" id="RED06946.1"/>
    </source>
</evidence>
<accession>A0A3D9EVM7</accession>
<protein>
    <submittedName>
        <fullName evidence="1">Uncharacterized protein</fullName>
    </submittedName>
</protein>